<dbReference type="PANTHER" id="PTHR12304:SF4">
    <property type="entry name" value="URIDINE NUCLEOSIDASE"/>
    <property type="match status" value="1"/>
</dbReference>
<name>A0ABT4CDQ3_9ACTN</name>
<evidence type="ECO:0000256" key="2">
    <source>
        <dbReference type="ARBA" id="ARBA00023295"/>
    </source>
</evidence>
<evidence type="ECO:0000256" key="1">
    <source>
        <dbReference type="ARBA" id="ARBA00022801"/>
    </source>
</evidence>
<organism evidence="5 6">
    <name type="scientific">Nocardioides pini</name>
    <dbReference type="NCBI Taxonomy" id="2975053"/>
    <lineage>
        <taxon>Bacteria</taxon>
        <taxon>Bacillati</taxon>
        <taxon>Actinomycetota</taxon>
        <taxon>Actinomycetes</taxon>
        <taxon>Propionibacteriales</taxon>
        <taxon>Nocardioidaceae</taxon>
        <taxon>Nocardioides</taxon>
    </lineage>
</organism>
<accession>A0ABT4CDQ3</accession>
<keyword evidence="3" id="KW-0732">Signal</keyword>
<evidence type="ECO:0000259" key="4">
    <source>
        <dbReference type="Pfam" id="PF01156"/>
    </source>
</evidence>
<sequence length="332" mass="33901">MRRRLLLVPLAVAVLAACSPAASDVDGEVFARGPMAPAADKSPDAVPVVVDTDLAPDDLAALALLLRHPDVRVLAVTVPQTGELDCRGTDLLGDFFRALETAPPPVACGATPRGEDGVMFPPEWGAGALMNSGLRRDDGAGGGGDGGDLTPVRTPSAELIARLARRHPGLQVVALAPLTEVAAVLREHPAAYARLGGVTTMAGTVDSESHADGVGEWNAGADPVPFAEVLAGPVPVTVVPDDPVPVGAPDGLAGPVVGGLGRVPGFESPKYWDLATAGTFVDGSAATTESGTWAVDTTGDRGRLRRTGDGPVRVVTRLDAAALDEVYRDVFG</sequence>
<dbReference type="InterPro" id="IPR036452">
    <property type="entry name" value="Ribo_hydro-like"/>
</dbReference>
<dbReference type="InterPro" id="IPR001910">
    <property type="entry name" value="Inosine/uridine_hydrolase_dom"/>
</dbReference>
<dbReference type="GO" id="GO:0016787">
    <property type="term" value="F:hydrolase activity"/>
    <property type="evidence" value="ECO:0007669"/>
    <property type="project" value="UniProtKB-KW"/>
</dbReference>
<dbReference type="RefSeq" id="WP_268111105.1">
    <property type="nucleotide sequence ID" value="NZ_JAPPUX010000002.1"/>
</dbReference>
<keyword evidence="1 5" id="KW-0378">Hydrolase</keyword>
<protein>
    <submittedName>
        <fullName evidence="5">Nucleoside hydrolase</fullName>
    </submittedName>
</protein>
<evidence type="ECO:0000313" key="6">
    <source>
        <dbReference type="Proteomes" id="UP001074726"/>
    </source>
</evidence>
<dbReference type="EMBL" id="JAPPUX010000002">
    <property type="protein sequence ID" value="MCY4726264.1"/>
    <property type="molecule type" value="Genomic_DNA"/>
</dbReference>
<dbReference type="SUPFAM" id="SSF53590">
    <property type="entry name" value="Nucleoside hydrolase"/>
    <property type="match status" value="1"/>
</dbReference>
<feature type="domain" description="Inosine/uridine-preferring nucleoside hydrolase" evidence="4">
    <location>
        <begin position="48"/>
        <end position="320"/>
    </location>
</feature>
<dbReference type="PANTHER" id="PTHR12304">
    <property type="entry name" value="INOSINE-URIDINE PREFERRING NUCLEOSIDE HYDROLASE"/>
    <property type="match status" value="1"/>
</dbReference>
<dbReference type="Proteomes" id="UP001074726">
    <property type="component" value="Unassembled WGS sequence"/>
</dbReference>
<proteinExistence type="predicted"/>
<reference evidence="5" key="1">
    <citation type="submission" date="2022-08" db="EMBL/GenBank/DDBJ databases">
        <title>Genome sequencing of Nocardioides sp. STR2.</title>
        <authorList>
            <person name="So Y."/>
        </authorList>
    </citation>
    <scope>NUCLEOTIDE SEQUENCE</scope>
    <source>
        <strain evidence="5">STR2</strain>
    </source>
</reference>
<feature type="chain" id="PRO_5046429364" evidence="3">
    <location>
        <begin position="22"/>
        <end position="332"/>
    </location>
</feature>
<dbReference type="Pfam" id="PF01156">
    <property type="entry name" value="IU_nuc_hydro"/>
    <property type="match status" value="1"/>
</dbReference>
<comment type="caution">
    <text evidence="5">The sequence shown here is derived from an EMBL/GenBank/DDBJ whole genome shotgun (WGS) entry which is preliminary data.</text>
</comment>
<evidence type="ECO:0000313" key="5">
    <source>
        <dbReference type="EMBL" id="MCY4726264.1"/>
    </source>
</evidence>
<keyword evidence="2" id="KW-0326">Glycosidase</keyword>
<dbReference type="Gene3D" id="3.90.245.10">
    <property type="entry name" value="Ribonucleoside hydrolase-like"/>
    <property type="match status" value="1"/>
</dbReference>
<evidence type="ECO:0000256" key="3">
    <source>
        <dbReference type="SAM" id="SignalP"/>
    </source>
</evidence>
<dbReference type="PROSITE" id="PS51257">
    <property type="entry name" value="PROKAR_LIPOPROTEIN"/>
    <property type="match status" value="1"/>
</dbReference>
<feature type="signal peptide" evidence="3">
    <location>
        <begin position="1"/>
        <end position="21"/>
    </location>
</feature>
<dbReference type="InterPro" id="IPR023186">
    <property type="entry name" value="IUNH"/>
</dbReference>
<keyword evidence="6" id="KW-1185">Reference proteome</keyword>
<gene>
    <name evidence="5" type="ORF">NYO98_08240</name>
</gene>